<keyword evidence="3" id="KW-0547">Nucleotide-binding</keyword>
<dbReference type="SUPFAM" id="SSF48452">
    <property type="entry name" value="TPR-like"/>
    <property type="match status" value="1"/>
</dbReference>
<dbReference type="AlphaFoldDB" id="A0A367ZJM2"/>
<dbReference type="NCBIfam" id="NF040561">
    <property type="entry name" value="PrimPol_Msp"/>
    <property type="match status" value="1"/>
</dbReference>
<dbReference type="Pfam" id="PF22548">
    <property type="entry name" value="AEP-TOTE"/>
    <property type="match status" value="1"/>
</dbReference>
<sequence>MSSLSATVNRLIFEGNLEAAERLVDEALARSPADLEAHRSKVRLLLVRNQPEDALRYLEALEGQEPLPLAAARAGLLVTLGRAPEAIAVLEKAAGPLGPSTPAVLLEPWLEALEAVGDLQGALTAARLAETTAPGTVSLATLQRLQQQAVSRTQRRVALSALLDEYALAGEGRPTPELAARLFALFRGKEDAYARQTRFRTGSYGYVPVHEPLRPEIVLGHLEGRETLGIYLLDHASETRLLCLDVDVAKAHLPAYLDGTRTEELDTGLRQVVRTLLDRFAAAGWPLYPEKSGQKGYHLWGFLAAAVPARHVRAVAQAVIGSIALPVGVQIDLFPAQDRLTGKGFGNLVKLPLGIHQATGGRSLFLVPSTLEPHPDPGAYLQQVVALSTDEFRQVIGRLALDRLPAAPTGPAARARIIPLPTQPRVLPPAAARFPAELPERLDQMVRSCALLFHLVAKAREGQPLAEAEAHVLAYLLKPLGEDGEIFFHQLMGLGGAYDPDWGLAKLNAVGPTIISCHKVRQRLAHLGGSIACRCEFHLSPKQYASPLIHAGIIPECEAKVPFGIPSAGQGSESAGGGGTVAGEPARRAMGVVPTDLIAAQEARVEREKRRLDSLRRWLEEVKQRGAGPGSPGSEEGEGVRHGGRSAER</sequence>
<accession>A0A367ZJM2</accession>
<comment type="caution">
    <text evidence="3">The sequence shown here is derived from an EMBL/GenBank/DDBJ whole genome shotgun (WGS) entry which is preliminary data.</text>
</comment>
<gene>
    <name evidence="3" type="ORF">OZSIB_1607</name>
</gene>
<dbReference type="Proteomes" id="UP000252355">
    <property type="component" value="Unassembled WGS sequence"/>
</dbReference>
<organism evidence="3 4">
    <name type="scientific">Candidatus Ozemobacter sibiricus</name>
    <dbReference type="NCBI Taxonomy" id="2268124"/>
    <lineage>
        <taxon>Bacteria</taxon>
        <taxon>Candidatus Ozemobacteria</taxon>
        <taxon>Candidatus Ozemobacterales</taxon>
        <taxon>Candidatus Ozemobacteraceae</taxon>
        <taxon>Candidatus Ozemobacter</taxon>
    </lineage>
</organism>
<evidence type="ECO:0000313" key="4">
    <source>
        <dbReference type="Proteomes" id="UP000252355"/>
    </source>
</evidence>
<evidence type="ECO:0000313" key="3">
    <source>
        <dbReference type="EMBL" id="RCK78230.1"/>
    </source>
</evidence>
<dbReference type="EMBL" id="QOQW01000025">
    <property type="protein sequence ID" value="RCK78230.1"/>
    <property type="molecule type" value="Genomic_DNA"/>
</dbReference>
<protein>
    <submittedName>
        <fullName evidence="3">Putative helicase</fullName>
    </submittedName>
</protein>
<evidence type="ECO:0000259" key="2">
    <source>
        <dbReference type="Pfam" id="PF22548"/>
    </source>
</evidence>
<dbReference type="Gene3D" id="1.25.40.10">
    <property type="entry name" value="Tetratricopeptide repeat domain"/>
    <property type="match status" value="1"/>
</dbReference>
<keyword evidence="3" id="KW-0347">Helicase</keyword>
<name>A0A367ZJM2_9BACT</name>
<keyword evidence="3" id="KW-0067">ATP-binding</keyword>
<dbReference type="GO" id="GO:0004386">
    <property type="term" value="F:helicase activity"/>
    <property type="evidence" value="ECO:0007669"/>
    <property type="project" value="UniProtKB-KW"/>
</dbReference>
<proteinExistence type="predicted"/>
<feature type="region of interest" description="Disordered" evidence="1">
    <location>
        <begin position="621"/>
        <end position="649"/>
    </location>
</feature>
<evidence type="ECO:0000256" key="1">
    <source>
        <dbReference type="SAM" id="MobiDB-lite"/>
    </source>
</evidence>
<dbReference type="InterPro" id="IPR011990">
    <property type="entry name" value="TPR-like_helical_dom_sf"/>
</dbReference>
<reference evidence="3 4" key="1">
    <citation type="submission" date="2018-05" db="EMBL/GenBank/DDBJ databases">
        <title>A metagenomic window into the 2 km-deep terrestrial subsurface aquifer revealed taxonomically and functionally diverse microbial community comprising novel uncultured bacterial lineages.</title>
        <authorList>
            <person name="Kadnikov V.V."/>
            <person name="Mardanov A.V."/>
            <person name="Beletsky A.V."/>
            <person name="Banks D."/>
            <person name="Pimenov N.V."/>
            <person name="Frank Y.A."/>
            <person name="Karnachuk O.V."/>
            <person name="Ravin N.V."/>
        </authorList>
    </citation>
    <scope>NUCLEOTIDE SEQUENCE [LARGE SCALE GENOMIC DNA]</scope>
    <source>
        <strain evidence="3">BY5</strain>
    </source>
</reference>
<feature type="compositionally biased region" description="Basic and acidic residues" evidence="1">
    <location>
        <begin position="638"/>
        <end position="649"/>
    </location>
</feature>
<feature type="domain" description="TOTE conflict system primase" evidence="2">
    <location>
        <begin position="182"/>
        <end position="394"/>
    </location>
</feature>
<keyword evidence="3" id="KW-0378">Hydrolase</keyword>
<feature type="region of interest" description="Disordered" evidence="1">
    <location>
        <begin position="568"/>
        <end position="588"/>
    </location>
</feature>
<dbReference type="InterPro" id="IPR054347">
    <property type="entry name" value="TOTE_primase"/>
</dbReference>